<dbReference type="RefSeq" id="WP_015359581.1">
    <property type="nucleotide sequence ID" value="NZ_CP014672.1"/>
</dbReference>
<dbReference type="OrthoDB" id="9809485at2"/>
<sequence>MLLDKRLGVIEAVDGDVYYVKFWELSIPARLSKDFEKYSVRPKTGDDVLFLWKRSGISEITSVCKNMLEE</sequence>
<gene>
    <name evidence="1" type="ORF">CSTERTH_09260</name>
</gene>
<organism evidence="1 2">
    <name type="scientific">Thermoclostridium stercorarium subsp. thermolacticum DSM 2910</name>
    <dbReference type="NCBI Taxonomy" id="1121336"/>
    <lineage>
        <taxon>Bacteria</taxon>
        <taxon>Bacillati</taxon>
        <taxon>Bacillota</taxon>
        <taxon>Clostridia</taxon>
        <taxon>Eubacteriales</taxon>
        <taxon>Oscillospiraceae</taxon>
        <taxon>Thermoclostridium</taxon>
    </lineage>
</organism>
<accession>A0A1B1YEK5</accession>
<reference evidence="1 2" key="1">
    <citation type="submission" date="2016-02" db="EMBL/GenBank/DDBJ databases">
        <title>Comparison of Clostridium stercorarium subspecies using comparative genomics and transcriptomics.</title>
        <authorList>
            <person name="Schellenberg J."/>
            <person name="Thallinger G."/>
            <person name="Levin D.B."/>
            <person name="Zhang X."/>
            <person name="Alvare G."/>
            <person name="Fristensky B."/>
            <person name="Sparling R."/>
        </authorList>
    </citation>
    <scope>NUCLEOTIDE SEQUENCE [LARGE SCALE GENOMIC DNA]</scope>
    <source>
        <strain evidence="1 2">DSM 2910</strain>
    </source>
</reference>
<dbReference type="Proteomes" id="UP000092971">
    <property type="component" value="Chromosome"/>
</dbReference>
<dbReference type="AlphaFoldDB" id="A0A1B1YEK5"/>
<dbReference type="EMBL" id="CP014672">
    <property type="protein sequence ID" value="ANW99199.1"/>
    <property type="molecule type" value="Genomic_DNA"/>
</dbReference>
<protein>
    <submittedName>
        <fullName evidence="1">Uncharacterized protein</fullName>
    </submittedName>
</protein>
<evidence type="ECO:0000313" key="2">
    <source>
        <dbReference type="Proteomes" id="UP000092971"/>
    </source>
</evidence>
<proteinExistence type="predicted"/>
<evidence type="ECO:0000313" key="1">
    <source>
        <dbReference type="EMBL" id="ANW99199.1"/>
    </source>
</evidence>
<name>A0A1B1YEK5_THEST</name>